<dbReference type="Proteomes" id="UP001162162">
    <property type="component" value="Unassembled WGS sequence"/>
</dbReference>
<gene>
    <name evidence="1" type="ORF">NQ318_021069</name>
</gene>
<evidence type="ECO:0000313" key="2">
    <source>
        <dbReference type="Proteomes" id="UP001162162"/>
    </source>
</evidence>
<accession>A0AAV8Y8X1</accession>
<comment type="caution">
    <text evidence="1">The sequence shown here is derived from an EMBL/GenBank/DDBJ whole genome shotgun (WGS) entry which is preliminary data.</text>
</comment>
<organism evidence="1 2">
    <name type="scientific">Aromia moschata</name>
    <dbReference type="NCBI Taxonomy" id="1265417"/>
    <lineage>
        <taxon>Eukaryota</taxon>
        <taxon>Metazoa</taxon>
        <taxon>Ecdysozoa</taxon>
        <taxon>Arthropoda</taxon>
        <taxon>Hexapoda</taxon>
        <taxon>Insecta</taxon>
        <taxon>Pterygota</taxon>
        <taxon>Neoptera</taxon>
        <taxon>Endopterygota</taxon>
        <taxon>Coleoptera</taxon>
        <taxon>Polyphaga</taxon>
        <taxon>Cucujiformia</taxon>
        <taxon>Chrysomeloidea</taxon>
        <taxon>Cerambycidae</taxon>
        <taxon>Cerambycinae</taxon>
        <taxon>Callichromatini</taxon>
        <taxon>Aromia</taxon>
    </lineage>
</organism>
<reference evidence="1" key="1">
    <citation type="journal article" date="2023" name="Insect Mol. Biol.">
        <title>Genome sequencing provides insights into the evolution of gene families encoding plant cell wall-degrading enzymes in longhorned beetles.</title>
        <authorList>
            <person name="Shin N.R."/>
            <person name="Okamura Y."/>
            <person name="Kirsch R."/>
            <person name="Pauchet Y."/>
        </authorList>
    </citation>
    <scope>NUCLEOTIDE SEQUENCE</scope>
    <source>
        <strain evidence="1">AMC_N1</strain>
    </source>
</reference>
<keyword evidence="2" id="KW-1185">Reference proteome</keyword>
<sequence>MVLLIDIIAVTDQVRTIISSKKRIPKIPKKLILLFPGENNGTGIETTMVSTGLVYGNEEKLLLQILRENRVGI</sequence>
<evidence type="ECO:0000313" key="1">
    <source>
        <dbReference type="EMBL" id="KAJ8947970.1"/>
    </source>
</evidence>
<dbReference type="EMBL" id="JAPWTK010000147">
    <property type="protein sequence ID" value="KAJ8947970.1"/>
    <property type="molecule type" value="Genomic_DNA"/>
</dbReference>
<name>A0AAV8Y8X1_9CUCU</name>
<protein>
    <submittedName>
        <fullName evidence="1">Uncharacterized protein</fullName>
    </submittedName>
</protein>
<dbReference type="AlphaFoldDB" id="A0AAV8Y8X1"/>
<proteinExistence type="predicted"/>